<dbReference type="Proteomes" id="UP000074914">
    <property type="component" value="Chromosome"/>
</dbReference>
<dbReference type="InterPro" id="IPR044068">
    <property type="entry name" value="CB"/>
</dbReference>
<dbReference type="InterPro" id="IPR010998">
    <property type="entry name" value="Integrase_recombinase_N"/>
</dbReference>
<comment type="similarity">
    <text evidence="1">Belongs to the 'phage' integrase family.</text>
</comment>
<evidence type="ECO:0000256" key="1">
    <source>
        <dbReference type="ARBA" id="ARBA00008857"/>
    </source>
</evidence>
<dbReference type="InterPro" id="IPR002104">
    <property type="entry name" value="Integrase_catalytic"/>
</dbReference>
<dbReference type="EMBL" id="CP013236">
    <property type="protein sequence ID" value="AMP13275.1"/>
    <property type="molecule type" value="Genomic_DNA"/>
</dbReference>
<keyword evidence="4" id="KW-0233">DNA recombination</keyword>
<evidence type="ECO:0000256" key="2">
    <source>
        <dbReference type="ARBA" id="ARBA00022908"/>
    </source>
</evidence>
<dbReference type="Gene3D" id="1.10.150.130">
    <property type="match status" value="1"/>
</dbReference>
<dbReference type="InterPro" id="IPR011010">
    <property type="entry name" value="DNA_brk_join_enz"/>
</dbReference>
<dbReference type="Gene3D" id="3.30.160.390">
    <property type="entry name" value="Integrase, DNA-binding domain"/>
    <property type="match status" value="1"/>
</dbReference>
<dbReference type="Pfam" id="PF00589">
    <property type="entry name" value="Phage_integrase"/>
    <property type="match status" value="1"/>
</dbReference>
<sequence length="448" mass="50924">MLTDKAIEKLSVDAKRQHTVKQKSDDDEKRGFGRLIVRAQPSGNVRFWYRYRQLNKWVFLELGAYDRKGEAGLSLAGARLKLQELIAKRASSNDGDLKTHLQEEKQTHRLAVERHRKAIADEAEQAKESTFRKLLQTYIEHLEKLEKQSAKDVRNLFRKNVFDAWPELSAKKAADVTVPELTEVLRKMINNGIGRNTAKLRSYIRAAYTLAMQASNDPTVPVSAQLFNLTQNPAASIPALSQFNKTRDRTLDAAELGHYIRRVEQLPSLVTRSLILLSLYLGGQRPTQLARVHRENLDIVASTVMLFDPKGKRTSGPRQHILPLSSKAISLFKPLLQLNQEILFSSDGKVNIRIETVSTAVTQISNDMVEAGEARGPFEMRDIRRTCETMFAAMGISSEVRAQIQSHGLGGVQNRHYDRHNYMTEKRNTLDAWVKKLARIRTEHKLPK</sequence>
<keyword evidence="2" id="KW-0229">DNA integration</keyword>
<keyword evidence="8" id="KW-1185">Reference proteome</keyword>
<dbReference type="PANTHER" id="PTHR30629">
    <property type="entry name" value="PROPHAGE INTEGRASE"/>
    <property type="match status" value="1"/>
</dbReference>
<evidence type="ECO:0000256" key="4">
    <source>
        <dbReference type="ARBA" id="ARBA00023172"/>
    </source>
</evidence>
<evidence type="ECO:0000313" key="7">
    <source>
        <dbReference type="EMBL" id="AMP13275.1"/>
    </source>
</evidence>
<evidence type="ECO:0000259" key="6">
    <source>
        <dbReference type="PROSITE" id="PS51900"/>
    </source>
</evidence>
<feature type="domain" description="Core-binding (CB)" evidence="6">
    <location>
        <begin position="129"/>
        <end position="208"/>
    </location>
</feature>
<dbReference type="RefSeq" id="WP_062112331.1">
    <property type="nucleotide sequence ID" value="NZ_CP013236.1"/>
</dbReference>
<protein>
    <recommendedName>
        <fullName evidence="6">Core-binding (CB) domain-containing protein</fullName>
    </recommendedName>
</protein>
<evidence type="ECO:0000313" key="8">
    <source>
        <dbReference type="Proteomes" id="UP000074914"/>
    </source>
</evidence>
<dbReference type="InterPro" id="IPR013762">
    <property type="entry name" value="Integrase-like_cat_sf"/>
</dbReference>
<reference evidence="7 8" key="1">
    <citation type="submission" date="2015-11" db="EMBL/GenBank/DDBJ databases">
        <title>Exploring the genomic traits of fungus-feeding bacterial genus Collimonas.</title>
        <authorList>
            <person name="Song C."/>
            <person name="Schmidt R."/>
            <person name="de Jager V."/>
            <person name="Krzyzanowska D."/>
            <person name="Jongedijk E."/>
            <person name="Cankar K."/>
            <person name="Beekwilder J."/>
            <person name="van Veen A."/>
            <person name="de Boer W."/>
            <person name="van Veen J.A."/>
            <person name="Garbeva P."/>
        </authorList>
    </citation>
    <scope>NUCLEOTIDE SEQUENCE [LARGE SCALE GENOMIC DNA]</scope>
    <source>
        <strain evidence="7 8">Ter291</strain>
    </source>
</reference>
<gene>
    <name evidence="7" type="ORF">CPter291_0997</name>
</gene>
<evidence type="ECO:0000256" key="5">
    <source>
        <dbReference type="PROSITE-ProRule" id="PRU01248"/>
    </source>
</evidence>
<dbReference type="InterPro" id="IPR050808">
    <property type="entry name" value="Phage_Integrase"/>
</dbReference>
<dbReference type="PROSITE" id="PS51900">
    <property type="entry name" value="CB"/>
    <property type="match status" value="1"/>
</dbReference>
<organism evidence="7 8">
    <name type="scientific">Collimonas pratensis</name>
    <dbReference type="NCBI Taxonomy" id="279113"/>
    <lineage>
        <taxon>Bacteria</taxon>
        <taxon>Pseudomonadati</taxon>
        <taxon>Pseudomonadota</taxon>
        <taxon>Betaproteobacteria</taxon>
        <taxon>Burkholderiales</taxon>
        <taxon>Oxalobacteraceae</taxon>
        <taxon>Collimonas</taxon>
    </lineage>
</organism>
<proteinExistence type="inferred from homology"/>
<keyword evidence="3 5" id="KW-0238">DNA-binding</keyword>
<dbReference type="Gene3D" id="1.10.443.10">
    <property type="entry name" value="Intergrase catalytic core"/>
    <property type="match status" value="1"/>
</dbReference>
<dbReference type="SUPFAM" id="SSF56349">
    <property type="entry name" value="DNA breaking-rejoining enzymes"/>
    <property type="match status" value="1"/>
</dbReference>
<name>A0ABM5Z2J8_9BURK</name>
<accession>A0ABM5Z2J8</accession>
<dbReference type="PANTHER" id="PTHR30629:SF2">
    <property type="entry name" value="PROPHAGE INTEGRASE INTS-RELATED"/>
    <property type="match status" value="1"/>
</dbReference>
<dbReference type="InterPro" id="IPR038488">
    <property type="entry name" value="Integrase_DNA-bd_sf"/>
</dbReference>
<evidence type="ECO:0000256" key="3">
    <source>
        <dbReference type="ARBA" id="ARBA00023125"/>
    </source>
</evidence>